<dbReference type="RefSeq" id="WP_077023071.1">
    <property type="nucleotide sequence ID" value="NZ_CP017641.1"/>
</dbReference>
<reference evidence="1 2" key="1">
    <citation type="journal article" date="2016" name="Front. Microbiol.">
        <title>Fuerstia marisgermanicae gen. nov., sp. nov., an Unusual Member of the Phylum Planctomycetes from the German Wadden Sea.</title>
        <authorList>
            <person name="Kohn T."/>
            <person name="Heuer A."/>
            <person name="Jogler M."/>
            <person name="Vollmers J."/>
            <person name="Boedeker C."/>
            <person name="Bunk B."/>
            <person name="Rast P."/>
            <person name="Borchert D."/>
            <person name="Glockner I."/>
            <person name="Freese H.M."/>
            <person name="Klenk H.P."/>
            <person name="Overmann J."/>
            <person name="Kaster A.K."/>
            <person name="Rohde M."/>
            <person name="Wiegand S."/>
            <person name="Jogler C."/>
        </authorList>
    </citation>
    <scope>NUCLEOTIDE SEQUENCE [LARGE SCALE GENOMIC DNA]</scope>
    <source>
        <strain evidence="1 2">NH11</strain>
    </source>
</reference>
<dbReference type="Proteomes" id="UP000187735">
    <property type="component" value="Chromosome"/>
</dbReference>
<proteinExistence type="predicted"/>
<organism evidence="1 2">
    <name type="scientific">Fuerstiella marisgermanici</name>
    <dbReference type="NCBI Taxonomy" id="1891926"/>
    <lineage>
        <taxon>Bacteria</taxon>
        <taxon>Pseudomonadati</taxon>
        <taxon>Planctomycetota</taxon>
        <taxon>Planctomycetia</taxon>
        <taxon>Planctomycetales</taxon>
        <taxon>Planctomycetaceae</taxon>
        <taxon>Fuerstiella</taxon>
    </lineage>
</organism>
<dbReference type="STRING" id="1891926.Fuma_00872"/>
<name>A0A1P8WB76_9PLAN</name>
<sequence>MQKLVECCLIVTTFLRCVPANAQDSLLHQFVNAQTPQEAGALSERIFQDVDSEFLDPLHLVSSRNHSIALQCEWRLHHRLLPQKQANFGITPEVSHLPDIQRFVGFVEGRLRVQAPIWWEEMMHSPDKLHPARTGATTNKWATFSVDPNDVDTATTDLIVAAELRPAPTETLQWLAREGIPSQYTAVLADGELIVMSKPQTGSKARIACVATGRHAEKWRNDVWGTDQFTEVSSGPPVIPVEVITLVVSPEDITVFGATSLQVKHTRGHYFIRSAFYVEQFARKDGRCHARFATNNWGSGADAKLDARLD</sequence>
<accession>A0A1P8WB76</accession>
<evidence type="ECO:0000313" key="2">
    <source>
        <dbReference type="Proteomes" id="UP000187735"/>
    </source>
</evidence>
<keyword evidence="2" id="KW-1185">Reference proteome</keyword>
<gene>
    <name evidence="1" type="ORF">Fuma_00872</name>
</gene>
<dbReference type="OrthoDB" id="302238at2"/>
<protein>
    <submittedName>
        <fullName evidence="1">Uncharacterized protein</fullName>
    </submittedName>
</protein>
<dbReference type="AlphaFoldDB" id="A0A1P8WB76"/>
<dbReference type="KEGG" id="fmr:Fuma_00872"/>
<dbReference type="EMBL" id="CP017641">
    <property type="protein sequence ID" value="APZ91286.1"/>
    <property type="molecule type" value="Genomic_DNA"/>
</dbReference>
<evidence type="ECO:0000313" key="1">
    <source>
        <dbReference type="EMBL" id="APZ91286.1"/>
    </source>
</evidence>